<dbReference type="AlphaFoldDB" id="A0A9K3CP46"/>
<proteinExistence type="predicted"/>
<organism evidence="1 2">
    <name type="scientific">Kipferlia bialata</name>
    <dbReference type="NCBI Taxonomy" id="797122"/>
    <lineage>
        <taxon>Eukaryota</taxon>
        <taxon>Metamonada</taxon>
        <taxon>Carpediemonas-like organisms</taxon>
        <taxon>Kipferlia</taxon>
    </lineage>
</organism>
<comment type="caution">
    <text evidence="1">The sequence shown here is derived from an EMBL/GenBank/DDBJ whole genome shotgun (WGS) entry which is preliminary data.</text>
</comment>
<dbReference type="Proteomes" id="UP000265618">
    <property type="component" value="Unassembled WGS sequence"/>
</dbReference>
<evidence type="ECO:0000313" key="1">
    <source>
        <dbReference type="EMBL" id="GIQ80694.1"/>
    </source>
</evidence>
<sequence>MPFTSMSMRHIAVKAVPFGIRRRPPPVQIGHNQTLCVSDCGMGMVVSLLGADSASPSLSHEPLPDLVLSTNSLPMARIGGCLYSHPSPGGRILAISEDTMTSRVVSMDCGWFRSSDSIPVANFTILETGFTVFAVSDSPAGDPTNKDQNYKKNGVVVSDNIAYAISHEPGDEGWYTFSYPQGMASTWIACRRKTSASESVFCPCSLHYAYMGSYRD</sequence>
<accession>A0A9K3CP46</accession>
<gene>
    <name evidence="1" type="ORF">KIPB_001529</name>
</gene>
<dbReference type="EMBL" id="BDIP01000221">
    <property type="protein sequence ID" value="GIQ80694.1"/>
    <property type="molecule type" value="Genomic_DNA"/>
</dbReference>
<reference evidence="1 2" key="1">
    <citation type="journal article" date="2018" name="PLoS ONE">
        <title>The draft genome of Kipferlia bialata reveals reductive genome evolution in fornicate parasites.</title>
        <authorList>
            <person name="Tanifuji G."/>
            <person name="Takabayashi S."/>
            <person name="Kume K."/>
            <person name="Takagi M."/>
            <person name="Nakayama T."/>
            <person name="Kamikawa R."/>
            <person name="Inagaki Y."/>
            <person name="Hashimoto T."/>
        </authorList>
    </citation>
    <scope>NUCLEOTIDE SEQUENCE [LARGE SCALE GENOMIC DNA]</scope>
    <source>
        <strain evidence="1">NY0173</strain>
    </source>
</reference>
<protein>
    <submittedName>
        <fullName evidence="1">Uncharacterized protein</fullName>
    </submittedName>
</protein>
<name>A0A9K3CP46_9EUKA</name>
<evidence type="ECO:0000313" key="2">
    <source>
        <dbReference type="Proteomes" id="UP000265618"/>
    </source>
</evidence>
<keyword evidence="2" id="KW-1185">Reference proteome</keyword>